<organism evidence="1 2">
    <name type="scientific">Ephemerocybe angulata</name>
    <dbReference type="NCBI Taxonomy" id="980116"/>
    <lineage>
        <taxon>Eukaryota</taxon>
        <taxon>Fungi</taxon>
        <taxon>Dikarya</taxon>
        <taxon>Basidiomycota</taxon>
        <taxon>Agaricomycotina</taxon>
        <taxon>Agaricomycetes</taxon>
        <taxon>Agaricomycetidae</taxon>
        <taxon>Agaricales</taxon>
        <taxon>Agaricineae</taxon>
        <taxon>Psathyrellaceae</taxon>
        <taxon>Ephemerocybe</taxon>
    </lineage>
</organism>
<proteinExistence type="predicted"/>
<sequence length="193" mass="20968">MTVAHLQSRMAVGCGKLSMKPKMRDVGFMVYSARRSGIALSCFGLLGLGACLPAHASHPTPDRDESKAPSLCVRSSISPSHQPLPVSENTVWQEVAGCQACSIPLNTYYDSHSESLSPTSSGTRYYRHSVSALRSMPYGEFGHWRRLFGTHADFRSPALERVPILSVLSLSLLAPESRGAEIAGRGRRRRAPG</sequence>
<dbReference type="AlphaFoldDB" id="A0A8H6IFY5"/>
<name>A0A8H6IFY5_9AGAR</name>
<accession>A0A8H6IFY5</accession>
<keyword evidence="2" id="KW-1185">Reference proteome</keyword>
<comment type="caution">
    <text evidence="1">The sequence shown here is derived from an EMBL/GenBank/DDBJ whole genome shotgun (WGS) entry which is preliminary data.</text>
</comment>
<evidence type="ECO:0000313" key="1">
    <source>
        <dbReference type="EMBL" id="KAF6763467.1"/>
    </source>
</evidence>
<protein>
    <submittedName>
        <fullName evidence="1">Uncharacterized protein</fullName>
    </submittedName>
</protein>
<dbReference type="EMBL" id="JACGCI010000006">
    <property type="protein sequence ID" value="KAF6763467.1"/>
    <property type="molecule type" value="Genomic_DNA"/>
</dbReference>
<dbReference type="Proteomes" id="UP000521943">
    <property type="component" value="Unassembled WGS sequence"/>
</dbReference>
<evidence type="ECO:0000313" key="2">
    <source>
        <dbReference type="Proteomes" id="UP000521943"/>
    </source>
</evidence>
<gene>
    <name evidence="1" type="ORF">DFP72DRAFT_875750</name>
</gene>
<reference evidence="1 2" key="1">
    <citation type="submission" date="2020-07" db="EMBL/GenBank/DDBJ databases">
        <title>Comparative genomics of pyrophilous fungi reveals a link between fire events and developmental genes.</title>
        <authorList>
            <consortium name="DOE Joint Genome Institute"/>
            <person name="Steindorff A.S."/>
            <person name="Carver A."/>
            <person name="Calhoun S."/>
            <person name="Stillman K."/>
            <person name="Liu H."/>
            <person name="Lipzen A."/>
            <person name="Pangilinan J."/>
            <person name="Labutti K."/>
            <person name="Bruns T.D."/>
            <person name="Grigoriev I.V."/>
        </authorList>
    </citation>
    <scope>NUCLEOTIDE SEQUENCE [LARGE SCALE GENOMIC DNA]</scope>
    <source>
        <strain evidence="1 2">CBS 144469</strain>
    </source>
</reference>